<keyword evidence="2" id="KW-0472">Membrane</keyword>
<keyword evidence="5" id="KW-1185">Reference proteome</keyword>
<reference evidence="4 5" key="1">
    <citation type="journal article" date="2014" name="BMC Genomics">
        <title>Genome and secretome analysis of the hemibiotrophic fungal pathogen, Moniliophthora roreri, which causes frosty pod rot disease of cacao: mechanisms of the biotrophic and necrotrophic phases.</title>
        <authorList>
            <person name="Meinhardt L.W."/>
            <person name="Costa G.G.L."/>
            <person name="Thomazella D.P.T."/>
            <person name="Teixeira P.J.P.L."/>
            <person name="Carazzolle M.F."/>
            <person name="Schuster S.C."/>
            <person name="Carlson J.E."/>
            <person name="Guiltinan M.J."/>
            <person name="Mieczkowski P."/>
            <person name="Farmer A."/>
            <person name="Ramaraj T."/>
            <person name="Crozier J."/>
            <person name="Davis R.E."/>
            <person name="Shao J."/>
            <person name="Melnick R.L."/>
            <person name="Pereira G.A.G."/>
            <person name="Bailey B.A."/>
        </authorList>
    </citation>
    <scope>NUCLEOTIDE SEQUENCE [LARGE SCALE GENOMIC DNA]</scope>
    <source>
        <strain evidence="4 5">MCA 2997</strain>
    </source>
</reference>
<dbReference type="PROSITE" id="PS50217">
    <property type="entry name" value="BZIP"/>
    <property type="match status" value="1"/>
</dbReference>
<name>V2XNX0_MONRO</name>
<keyword evidence="2" id="KW-1133">Transmembrane helix</keyword>
<keyword evidence="2" id="KW-0812">Transmembrane</keyword>
<dbReference type="EMBL" id="AWSO01002663">
    <property type="protein sequence ID" value="ESK81154.1"/>
    <property type="molecule type" value="Genomic_DNA"/>
</dbReference>
<protein>
    <submittedName>
        <fullName evidence="4">Ectomycorrhiza-regulated protein</fullName>
    </submittedName>
</protein>
<evidence type="ECO:0000313" key="4">
    <source>
        <dbReference type="EMBL" id="ESK81154.1"/>
    </source>
</evidence>
<dbReference type="OrthoDB" id="2257100at2759"/>
<feature type="domain" description="BZIP" evidence="3">
    <location>
        <begin position="340"/>
        <end position="391"/>
    </location>
</feature>
<dbReference type="SMART" id="SM00338">
    <property type="entry name" value="BRLZ"/>
    <property type="match status" value="2"/>
</dbReference>
<feature type="region of interest" description="Disordered" evidence="1">
    <location>
        <begin position="208"/>
        <end position="242"/>
    </location>
</feature>
<evidence type="ECO:0000313" key="5">
    <source>
        <dbReference type="Proteomes" id="UP000017559"/>
    </source>
</evidence>
<gene>
    <name evidence="4" type="ORF">Moror_14887</name>
</gene>
<sequence>MHRTCTYGNVEQPQESGITTEEYHTQLLNSNTSLGEFPIHLSLPSILMSSSTRRRKLSRIILLVIGGVCTIVAALAAFKSNSPGVTALSVVSGFVSVWTAISPFVKRLSIYRIVRRGTGYVGSRIITATVPRNDVELGVLHVSGTSHEHQSTYRPFRMKPRPKAEISLPKIAGSGVTIQERETGHIPPLQADPITVPPVPSLSVVHDLFSGDPEPGDFAQLSDDEDSDDRDELPPNATAQQRVEHLRRRNTLLARRSRKRRELYRQTLEETIDAMSLEQEKWKTRAETLRRIAEGHGFSVTFGEWSGEGESASRVSVSSIVLPDEEDEHIEELPPNASEEQRLEYRRLRNTLMARRSRRRKETYVQQLEEAVHRLTVVKERWKTQVETLERVIEGKSGLSDSPSDQSE</sequence>
<dbReference type="InterPro" id="IPR046347">
    <property type="entry name" value="bZIP_sf"/>
</dbReference>
<dbReference type="GO" id="GO:0003700">
    <property type="term" value="F:DNA-binding transcription factor activity"/>
    <property type="evidence" value="ECO:0007669"/>
    <property type="project" value="InterPro"/>
</dbReference>
<dbReference type="InterPro" id="IPR004827">
    <property type="entry name" value="bZIP"/>
</dbReference>
<feature type="transmembrane region" description="Helical" evidence="2">
    <location>
        <begin position="84"/>
        <end position="105"/>
    </location>
</feature>
<evidence type="ECO:0000256" key="1">
    <source>
        <dbReference type="SAM" id="MobiDB-lite"/>
    </source>
</evidence>
<organism evidence="4 5">
    <name type="scientific">Moniliophthora roreri (strain MCA 2997)</name>
    <name type="common">Cocoa frosty pod rot fungus</name>
    <name type="synonym">Crinipellis roreri</name>
    <dbReference type="NCBI Taxonomy" id="1381753"/>
    <lineage>
        <taxon>Eukaryota</taxon>
        <taxon>Fungi</taxon>
        <taxon>Dikarya</taxon>
        <taxon>Basidiomycota</taxon>
        <taxon>Agaricomycotina</taxon>
        <taxon>Agaricomycetes</taxon>
        <taxon>Agaricomycetidae</taxon>
        <taxon>Agaricales</taxon>
        <taxon>Marasmiineae</taxon>
        <taxon>Marasmiaceae</taxon>
        <taxon>Moniliophthora</taxon>
    </lineage>
</organism>
<evidence type="ECO:0000259" key="3">
    <source>
        <dbReference type="PROSITE" id="PS50217"/>
    </source>
</evidence>
<feature type="transmembrane region" description="Helical" evidence="2">
    <location>
        <begin position="57"/>
        <end position="78"/>
    </location>
</feature>
<dbReference type="KEGG" id="mrr:Moror_14887"/>
<dbReference type="SUPFAM" id="SSF57959">
    <property type="entry name" value="Leucine zipper domain"/>
    <property type="match status" value="1"/>
</dbReference>
<proteinExistence type="predicted"/>
<dbReference type="Proteomes" id="UP000017559">
    <property type="component" value="Unassembled WGS sequence"/>
</dbReference>
<dbReference type="AlphaFoldDB" id="V2XNX0"/>
<dbReference type="Gene3D" id="1.20.5.170">
    <property type="match status" value="1"/>
</dbReference>
<dbReference type="CDD" id="cd12193">
    <property type="entry name" value="bZIP_GCN4"/>
    <property type="match status" value="2"/>
</dbReference>
<evidence type="ECO:0000256" key="2">
    <source>
        <dbReference type="SAM" id="Phobius"/>
    </source>
</evidence>
<comment type="caution">
    <text evidence="4">The sequence shown here is derived from an EMBL/GenBank/DDBJ whole genome shotgun (WGS) entry which is preliminary data.</text>
</comment>
<accession>V2XNX0</accession>
<dbReference type="HOGENOM" id="CLU_674533_0_0_1"/>
<feature type="compositionally biased region" description="Acidic residues" evidence="1">
    <location>
        <begin position="222"/>
        <end position="231"/>
    </location>
</feature>